<dbReference type="AlphaFoldDB" id="A0A7T8K7L6"/>
<reference evidence="2" key="1">
    <citation type="submission" date="2021-01" db="EMBL/GenBank/DDBJ databases">
        <title>Caligus Genome Assembly.</title>
        <authorList>
            <person name="Gallardo-Escarate C."/>
        </authorList>
    </citation>
    <scope>NUCLEOTIDE SEQUENCE [LARGE SCALE GENOMIC DNA]</scope>
</reference>
<accession>A0A7T8K7L6</accession>
<dbReference type="Proteomes" id="UP000595437">
    <property type="component" value="Chromosome 7"/>
</dbReference>
<keyword evidence="2" id="KW-1185">Reference proteome</keyword>
<proteinExistence type="predicted"/>
<protein>
    <submittedName>
        <fullName evidence="1">Uncharacterized protein</fullName>
    </submittedName>
</protein>
<evidence type="ECO:0000313" key="1">
    <source>
        <dbReference type="EMBL" id="QQP49932.1"/>
    </source>
</evidence>
<gene>
    <name evidence="1" type="ORF">FKW44_010760</name>
</gene>
<sequence>MYGLRMELPSTNQSWPRTSAHGILPIFGQQTTGHPQAQISIPWTLLCGAFWRGRPTALPISMWIPSRHPSLIPGPTSLPSSSRRAVLISATVLMQPLKLKEAILNKKDC</sequence>
<evidence type="ECO:0000313" key="2">
    <source>
        <dbReference type="Proteomes" id="UP000595437"/>
    </source>
</evidence>
<dbReference type="EMBL" id="CP045896">
    <property type="protein sequence ID" value="QQP49932.1"/>
    <property type="molecule type" value="Genomic_DNA"/>
</dbReference>
<organism evidence="1 2">
    <name type="scientific">Caligus rogercresseyi</name>
    <name type="common">Sea louse</name>
    <dbReference type="NCBI Taxonomy" id="217165"/>
    <lineage>
        <taxon>Eukaryota</taxon>
        <taxon>Metazoa</taxon>
        <taxon>Ecdysozoa</taxon>
        <taxon>Arthropoda</taxon>
        <taxon>Crustacea</taxon>
        <taxon>Multicrustacea</taxon>
        <taxon>Hexanauplia</taxon>
        <taxon>Copepoda</taxon>
        <taxon>Siphonostomatoida</taxon>
        <taxon>Caligidae</taxon>
        <taxon>Caligus</taxon>
    </lineage>
</organism>
<name>A0A7T8K7L6_CALRO</name>